<feature type="region of interest" description="Disordered" evidence="9">
    <location>
        <begin position="473"/>
        <end position="494"/>
    </location>
</feature>
<dbReference type="InterPro" id="IPR015590">
    <property type="entry name" value="Aldehyde_DH_dom"/>
</dbReference>
<organism evidence="12 13">
    <name type="scientific">Roseiconus nitratireducens</name>
    <dbReference type="NCBI Taxonomy" id="2605748"/>
    <lineage>
        <taxon>Bacteria</taxon>
        <taxon>Pseudomonadati</taxon>
        <taxon>Planctomycetota</taxon>
        <taxon>Planctomycetia</taxon>
        <taxon>Pirellulales</taxon>
        <taxon>Pirellulaceae</taxon>
        <taxon>Roseiconus</taxon>
    </lineage>
</organism>
<dbReference type="EC" id="1.2.1.88" evidence="2"/>
<dbReference type="Proteomes" id="UP000324479">
    <property type="component" value="Unassembled WGS sequence"/>
</dbReference>
<dbReference type="InterPro" id="IPR029510">
    <property type="entry name" value="Ald_DH_CS_GLU"/>
</dbReference>
<dbReference type="GO" id="GO:0010133">
    <property type="term" value="P:L-proline catabolic process to L-glutamate"/>
    <property type="evidence" value="ECO:0007669"/>
    <property type="project" value="InterPro"/>
</dbReference>
<evidence type="ECO:0000256" key="7">
    <source>
        <dbReference type="PROSITE-ProRule" id="PRU10007"/>
    </source>
</evidence>
<keyword evidence="4" id="KW-0520">NAD</keyword>
<dbReference type="InterPro" id="IPR002872">
    <property type="entry name" value="Proline_DH_dom"/>
</dbReference>
<evidence type="ECO:0000256" key="9">
    <source>
        <dbReference type="SAM" id="MobiDB-lite"/>
    </source>
</evidence>
<comment type="caution">
    <text evidence="12">The sequence shown here is derived from an EMBL/GenBank/DDBJ whole genome shotgun (WGS) entry which is preliminary data.</text>
</comment>
<evidence type="ECO:0000256" key="2">
    <source>
        <dbReference type="ARBA" id="ARBA00012884"/>
    </source>
</evidence>
<feature type="active site" evidence="6">
    <location>
        <position position="800"/>
    </location>
</feature>
<dbReference type="GO" id="GO:0009898">
    <property type="term" value="C:cytoplasmic side of plasma membrane"/>
    <property type="evidence" value="ECO:0007669"/>
    <property type="project" value="TreeGrafter"/>
</dbReference>
<feature type="compositionally biased region" description="Polar residues" evidence="9">
    <location>
        <begin position="1027"/>
        <end position="1051"/>
    </location>
</feature>
<dbReference type="SUPFAM" id="SSF53720">
    <property type="entry name" value="ALDH-like"/>
    <property type="match status" value="1"/>
</dbReference>
<protein>
    <recommendedName>
        <fullName evidence="2">L-glutamate gamma-semialdehyde dehydrogenase</fullName>
        <ecNumber evidence="2">1.2.1.88</ecNumber>
    </recommendedName>
</protein>
<dbReference type="Gene3D" id="3.20.20.220">
    <property type="match status" value="1"/>
</dbReference>
<dbReference type="Gene3D" id="3.40.309.10">
    <property type="entry name" value="Aldehyde Dehydrogenase, Chain A, domain 2"/>
    <property type="match status" value="1"/>
</dbReference>
<evidence type="ECO:0000259" key="10">
    <source>
        <dbReference type="Pfam" id="PF00171"/>
    </source>
</evidence>
<dbReference type="FunFam" id="3.40.309.10:FF:000005">
    <property type="entry name" value="1-pyrroline-5-carboxylate dehydrogenase 1"/>
    <property type="match status" value="1"/>
</dbReference>
<evidence type="ECO:0000256" key="1">
    <source>
        <dbReference type="ARBA" id="ARBA00004786"/>
    </source>
</evidence>
<dbReference type="InterPro" id="IPR025703">
    <property type="entry name" value="Bifunct_PutA"/>
</dbReference>
<evidence type="ECO:0000259" key="11">
    <source>
        <dbReference type="Pfam" id="PF01619"/>
    </source>
</evidence>
<dbReference type="Pfam" id="PF01619">
    <property type="entry name" value="Pro_dh"/>
    <property type="match status" value="1"/>
</dbReference>
<dbReference type="PIRSF" id="PIRSF000197">
    <property type="entry name" value="Bifunct_PutA"/>
    <property type="match status" value="1"/>
</dbReference>
<dbReference type="PANTHER" id="PTHR42862:SF1">
    <property type="entry name" value="DELTA-1-PYRROLINE-5-CARBOXYLATE DEHYDROGENASE 2, ISOFORM A-RELATED"/>
    <property type="match status" value="1"/>
</dbReference>
<dbReference type="AlphaFoldDB" id="A0A5M6D452"/>
<evidence type="ECO:0000256" key="8">
    <source>
        <dbReference type="RuleBase" id="RU003345"/>
    </source>
</evidence>
<dbReference type="PANTHER" id="PTHR42862">
    <property type="entry name" value="DELTA-1-PYRROLINE-5-CARBOXYLATE DEHYDROGENASE 1, ISOFORM A-RELATED"/>
    <property type="match status" value="1"/>
</dbReference>
<keyword evidence="13" id="KW-1185">Reference proteome</keyword>
<name>A0A5M6D452_9BACT</name>
<sequence>MICSDGRLEETLADLQAGGPELDHAELAARLAERLLVRSHELLTPEEKRQQAELNRMISLPEDKSTLVQMTDQAFRTGRNVRVADQLTHILDLQGIPRFFSPLDRAMLRGFQSFGGYLPGVAVPLVKDKMRKETANVILPAETEMLRQHLSQRLDQGVRMNVNFLGEALLGEQEAQRRLQLYLHALQIPEVECLSVKISTIYSQISTLAWKQTLNVLADRLELLYRAAARERFQFPDGREVPKFVYLDMEEYRDLHLTADALMTTLDRDGLGDVRAGIALQAYVPDSYDVLRRLTEWAGSRVAAGGTPLTVRIVKGANMEMERVEASLMGWPQAPYKTKLQTDANYKRMVGWALDPRHRDVLRVGIASHNLFDVAWSLITAYRQDALQRVQFEMLEGMANHQRRALFELAGNMLLYAPACRREEFLHAIGYLIRRLDENTGEENFLRHTFEIEPGSEAWSKLRAAFEESVQNISTVSDQPRRQQDRNLAPCQPAAPESLDAFKNEPDTDFSLRQNVRWAQEQIYDAWKDRCGSDATELPLYDDGRQRSWYESTDPSRPGVVVCRYPMADDQDVEAAIARGRNAAEGWREMGPERRRELLRAAAQRIRERRADLMGAALADGGKTLHESDPEVSEAIDFVEFYALTATELYQRESIECAPRGLAVVVSPWNFPIAIPCGGVAASLAAGNTVILKPASDTVLPAWVICECFWQAGIPRDVLQLLPCRGGGPGQRLVSDDGVDVVILTGGTETAVAMLDDKPEMDLLAETGGKNATIVSGLSDRDLAIKHVLHSAFSHSGQKCSATSLLLLQEEVYEDPRFKELLCDAVRSLHVGSAWEADTKMGPLIRPPRGALERGLKELEHDEQWAVMPEHRGDNPQLWSPGVKWNVAAGSFTHCTELFGPVLAVMKYRHLEDAIATVNATGFGLTSGLESLDDREQSIWIDAVKAGNLYVNRSTTGAVVLRQPFGGMGKSAFGPGIKAGGPNYVIPLMDIRDAAEPATAGRDPSVQSPPLRGLLKRLTTMDVSEPPMNSTSTVNPTSTAKSTSTVETAGTPTRRWTAADRQRVVRAIDSIERWAEQEFTAENDPMRLIGQDNYRRYLPMTHVRIRLDPTVTLADLLIMVAAAVRVGARITISHGEGVAEAMLDDFAKLTDAWAGRVEVVQESEQALVEAIDEGQVDRLRMPGREPVAEPIRRAANQHQIYIARAEVVADGRIEPLWYLREQAVSVDYHRYGNLGARADEVRAEPA</sequence>
<feature type="domain" description="Proline dehydrogenase" evidence="11">
    <location>
        <begin position="149"/>
        <end position="448"/>
    </location>
</feature>
<dbReference type="InterPro" id="IPR016161">
    <property type="entry name" value="Ald_DH/histidinol_DH"/>
</dbReference>
<dbReference type="SUPFAM" id="SSF51730">
    <property type="entry name" value="FAD-linked oxidoreductase"/>
    <property type="match status" value="1"/>
</dbReference>
<evidence type="ECO:0000313" key="13">
    <source>
        <dbReference type="Proteomes" id="UP000324479"/>
    </source>
</evidence>
<evidence type="ECO:0000256" key="3">
    <source>
        <dbReference type="ARBA" id="ARBA00023002"/>
    </source>
</evidence>
<dbReference type="GO" id="GO:0003842">
    <property type="term" value="F:L-glutamate gamma-semialdehyde dehydrogenase activity"/>
    <property type="evidence" value="ECO:0007669"/>
    <property type="project" value="UniProtKB-EC"/>
</dbReference>
<dbReference type="InterPro" id="IPR016162">
    <property type="entry name" value="Ald_DH_N"/>
</dbReference>
<evidence type="ECO:0000256" key="4">
    <source>
        <dbReference type="ARBA" id="ARBA00023027"/>
    </source>
</evidence>
<comment type="pathway">
    <text evidence="1">Amino-acid degradation; L-proline degradation into L-glutamate; L-glutamate from L-proline: step 2/2.</text>
</comment>
<dbReference type="Pfam" id="PF00171">
    <property type="entry name" value="Aldedh"/>
    <property type="match status" value="1"/>
</dbReference>
<dbReference type="CDD" id="cd07125">
    <property type="entry name" value="ALDH_PutA-P5CDH"/>
    <property type="match status" value="1"/>
</dbReference>
<dbReference type="GO" id="GO:0003700">
    <property type="term" value="F:DNA-binding transcription factor activity"/>
    <property type="evidence" value="ECO:0007669"/>
    <property type="project" value="InterPro"/>
</dbReference>
<evidence type="ECO:0000313" key="12">
    <source>
        <dbReference type="EMBL" id="KAA5542297.1"/>
    </source>
</evidence>
<dbReference type="InterPro" id="IPR050485">
    <property type="entry name" value="Proline_metab_enzyme"/>
</dbReference>
<dbReference type="Gene3D" id="3.40.605.10">
    <property type="entry name" value="Aldehyde Dehydrogenase, Chain A, domain 1"/>
    <property type="match status" value="1"/>
</dbReference>
<evidence type="ECO:0000256" key="5">
    <source>
        <dbReference type="ARBA" id="ARBA00048142"/>
    </source>
</evidence>
<dbReference type="GO" id="GO:0004657">
    <property type="term" value="F:proline dehydrogenase activity"/>
    <property type="evidence" value="ECO:0007669"/>
    <property type="project" value="InterPro"/>
</dbReference>
<comment type="similarity">
    <text evidence="8">Belongs to the aldehyde dehydrogenase family.</text>
</comment>
<feature type="active site" evidence="6 7">
    <location>
        <position position="766"/>
    </location>
</feature>
<keyword evidence="3 8" id="KW-0560">Oxidoreductase</keyword>
<dbReference type="InterPro" id="IPR029041">
    <property type="entry name" value="FAD-linked_oxidoreductase-like"/>
</dbReference>
<proteinExistence type="inferred from homology"/>
<feature type="domain" description="Aldehyde dehydrogenase" evidence="10">
    <location>
        <begin position="546"/>
        <end position="983"/>
    </location>
</feature>
<dbReference type="RefSeq" id="WP_150077444.1">
    <property type="nucleotide sequence ID" value="NZ_VWOX01000008.1"/>
</dbReference>
<dbReference type="EMBL" id="VWOX01000008">
    <property type="protein sequence ID" value="KAA5542297.1"/>
    <property type="molecule type" value="Genomic_DNA"/>
</dbReference>
<gene>
    <name evidence="12" type="ORF">FYK55_15985</name>
</gene>
<feature type="region of interest" description="Disordered" evidence="9">
    <location>
        <begin position="1023"/>
        <end position="1053"/>
    </location>
</feature>
<dbReference type="PROSITE" id="PS00070">
    <property type="entry name" value="ALDEHYDE_DEHYDR_CYS"/>
    <property type="match status" value="1"/>
</dbReference>
<evidence type="ECO:0000256" key="6">
    <source>
        <dbReference type="PIRSR" id="PIRSR000197-1"/>
    </source>
</evidence>
<dbReference type="PROSITE" id="PS00687">
    <property type="entry name" value="ALDEHYDE_DEHYDR_GLU"/>
    <property type="match status" value="1"/>
</dbReference>
<reference evidence="12 13" key="1">
    <citation type="submission" date="2019-08" db="EMBL/GenBank/DDBJ databases">
        <authorList>
            <person name="Dhanesh K."/>
            <person name="Kumar G."/>
            <person name="Sasikala C."/>
            <person name="Venkata Ramana C."/>
        </authorList>
    </citation>
    <scope>NUCLEOTIDE SEQUENCE [LARGE SCALE GENOMIC DNA]</scope>
    <source>
        <strain evidence="12 13">JC645</strain>
    </source>
</reference>
<comment type="catalytic activity">
    <reaction evidence="5">
        <text>L-glutamate 5-semialdehyde + NAD(+) + H2O = L-glutamate + NADH + 2 H(+)</text>
        <dbReference type="Rhea" id="RHEA:30235"/>
        <dbReference type="ChEBI" id="CHEBI:15377"/>
        <dbReference type="ChEBI" id="CHEBI:15378"/>
        <dbReference type="ChEBI" id="CHEBI:29985"/>
        <dbReference type="ChEBI" id="CHEBI:57540"/>
        <dbReference type="ChEBI" id="CHEBI:57945"/>
        <dbReference type="ChEBI" id="CHEBI:58066"/>
        <dbReference type="EC" id="1.2.1.88"/>
    </reaction>
</comment>
<accession>A0A5M6D452</accession>
<dbReference type="InterPro" id="IPR016160">
    <property type="entry name" value="Ald_DH_CS_CYS"/>
</dbReference>
<dbReference type="InterPro" id="IPR016163">
    <property type="entry name" value="Ald_DH_C"/>
</dbReference>